<keyword evidence="2" id="KW-1185">Reference proteome</keyword>
<sequence length="39" mass="4524">MIKQSSDKINKLTFLEQKKAIKRYSKEDKNGVAVIELTK</sequence>
<evidence type="ECO:0000313" key="2">
    <source>
        <dbReference type="Proteomes" id="UP000038055"/>
    </source>
</evidence>
<evidence type="ECO:0000313" key="1">
    <source>
        <dbReference type="EMBL" id="CEN39314.1"/>
    </source>
</evidence>
<proteinExistence type="predicted"/>
<dbReference type="STRING" id="28189.CCYN74_100083"/>
<dbReference type="EMBL" id="CDOD01000056">
    <property type="protein sequence ID" value="CEN39314.1"/>
    <property type="molecule type" value="Genomic_DNA"/>
</dbReference>
<dbReference type="Proteomes" id="UP000038055">
    <property type="component" value="Unassembled WGS sequence"/>
</dbReference>
<accession>A0A0B7HKZ3</accession>
<dbReference type="AlphaFoldDB" id="A0A0B7HKZ3"/>
<reference evidence="2" key="1">
    <citation type="submission" date="2015-01" db="EMBL/GenBank/DDBJ databases">
        <authorList>
            <person name="MANFREDI Pablo"/>
        </authorList>
    </citation>
    <scope>NUCLEOTIDE SEQUENCE [LARGE SCALE GENOMIC DNA]</scope>
    <source>
        <strain evidence="2">Ccyn2B</strain>
    </source>
</reference>
<gene>
    <name evidence="1" type="ORF">CCYN2B_60090</name>
</gene>
<name>A0A0B7HKZ3_9FLAO</name>
<organism evidence="1 2">
    <name type="scientific">Capnocytophaga cynodegmi</name>
    <dbReference type="NCBI Taxonomy" id="28189"/>
    <lineage>
        <taxon>Bacteria</taxon>
        <taxon>Pseudomonadati</taxon>
        <taxon>Bacteroidota</taxon>
        <taxon>Flavobacteriia</taxon>
        <taxon>Flavobacteriales</taxon>
        <taxon>Flavobacteriaceae</taxon>
        <taxon>Capnocytophaga</taxon>
    </lineage>
</organism>
<protein>
    <submittedName>
        <fullName evidence="1">Uncharacterized protein</fullName>
    </submittedName>
</protein>